<dbReference type="PANTHER" id="PTHR44757:SF2">
    <property type="entry name" value="BIOFILM ARCHITECTURE MAINTENANCE PROTEIN MBAA"/>
    <property type="match status" value="1"/>
</dbReference>
<gene>
    <name evidence="3" type="ORF">SAMN05660865_01594</name>
</gene>
<accession>A0A1H5WW26</accession>
<dbReference type="Gene3D" id="3.30.70.270">
    <property type="match status" value="1"/>
</dbReference>
<proteinExistence type="predicted"/>
<reference evidence="4" key="1">
    <citation type="submission" date="2016-10" db="EMBL/GenBank/DDBJ databases">
        <authorList>
            <person name="Varghese N."/>
            <person name="Submissions S."/>
        </authorList>
    </citation>
    <scope>NUCLEOTIDE SEQUENCE [LARGE SCALE GENOMIC DNA]</scope>
    <source>
        <strain evidence="4">DSM 5463</strain>
    </source>
</reference>
<sequence length="428" mass="49795">MLPNKDFKGKEYYDYLTGLPNRYYLYDYYRCKNCHLTVAFLDFDNFKYINDSYGHSFGDDVLIKISDILVKMVKNRGKVFRFGGDEFIILFDCKKDEAFKIIENIIERFNYCFKVGNREVLTTVSVGVYISSAGENIDDIIRKADMSMFEAKKLGKSNYVVFNKEMEDTMLKKANMMVDIKRALLEEEFYILYQPIYDLKEGKIKEVEALARWKSEKYGDVPPSVFVPILEETGLIREFGIFVIEGVFNDIKRWMEEDINIKVNINVSPLQLRDDAFFLLFDNLLSKYKVPSSLIGIEFTETQILNIQEQKINKINEFLKRGMKISLDDFGVGYSSLINMINFPISTIKIDKSLIDRIDDKNGSALIKGILYISKEMNYEVVAEGVETKEQVEILKRWGCNKIQGYYISGPKTFEEIKEFIGKKGGWK</sequence>
<evidence type="ECO:0000259" key="2">
    <source>
        <dbReference type="PROSITE" id="PS50887"/>
    </source>
</evidence>
<dbReference type="InterPro" id="IPR035919">
    <property type="entry name" value="EAL_sf"/>
</dbReference>
<keyword evidence="4" id="KW-1185">Reference proteome</keyword>
<dbReference type="Gene3D" id="3.20.20.450">
    <property type="entry name" value="EAL domain"/>
    <property type="match status" value="1"/>
</dbReference>
<feature type="domain" description="EAL" evidence="1">
    <location>
        <begin position="173"/>
        <end position="425"/>
    </location>
</feature>
<dbReference type="Pfam" id="PF00990">
    <property type="entry name" value="GGDEF"/>
    <property type="match status" value="1"/>
</dbReference>
<dbReference type="Pfam" id="PF00563">
    <property type="entry name" value="EAL"/>
    <property type="match status" value="1"/>
</dbReference>
<dbReference type="PANTHER" id="PTHR44757">
    <property type="entry name" value="DIGUANYLATE CYCLASE DGCP"/>
    <property type="match status" value="1"/>
</dbReference>
<evidence type="ECO:0000313" key="4">
    <source>
        <dbReference type="Proteomes" id="UP000242850"/>
    </source>
</evidence>
<dbReference type="SMART" id="SM00052">
    <property type="entry name" value="EAL"/>
    <property type="match status" value="1"/>
</dbReference>
<dbReference type="NCBIfam" id="TIGR00254">
    <property type="entry name" value="GGDEF"/>
    <property type="match status" value="1"/>
</dbReference>
<dbReference type="EMBL" id="FNUK01000023">
    <property type="protein sequence ID" value="SEG03674.1"/>
    <property type="molecule type" value="Genomic_DNA"/>
</dbReference>
<name>A0A1H5WW26_9CLOT</name>
<dbReference type="RefSeq" id="WP_103896518.1">
    <property type="nucleotide sequence ID" value="NZ_FNUK01000023.1"/>
</dbReference>
<organism evidence="3 4">
    <name type="scientific">Caloramator fervidus</name>
    <dbReference type="NCBI Taxonomy" id="29344"/>
    <lineage>
        <taxon>Bacteria</taxon>
        <taxon>Bacillati</taxon>
        <taxon>Bacillota</taxon>
        <taxon>Clostridia</taxon>
        <taxon>Eubacteriales</taxon>
        <taxon>Clostridiaceae</taxon>
        <taxon>Caloramator</taxon>
    </lineage>
</organism>
<feature type="domain" description="GGDEF" evidence="2">
    <location>
        <begin position="34"/>
        <end position="164"/>
    </location>
</feature>
<evidence type="ECO:0000313" key="3">
    <source>
        <dbReference type="EMBL" id="SEG03674.1"/>
    </source>
</evidence>
<dbReference type="PROSITE" id="PS50883">
    <property type="entry name" value="EAL"/>
    <property type="match status" value="1"/>
</dbReference>
<dbReference type="PROSITE" id="PS50887">
    <property type="entry name" value="GGDEF"/>
    <property type="match status" value="1"/>
</dbReference>
<dbReference type="CDD" id="cd01949">
    <property type="entry name" value="GGDEF"/>
    <property type="match status" value="1"/>
</dbReference>
<dbReference type="AlphaFoldDB" id="A0A1H5WW26"/>
<dbReference type="CDD" id="cd01948">
    <property type="entry name" value="EAL"/>
    <property type="match status" value="1"/>
</dbReference>
<dbReference type="InterPro" id="IPR052155">
    <property type="entry name" value="Biofilm_reg_signaling"/>
</dbReference>
<dbReference type="InterPro" id="IPR029787">
    <property type="entry name" value="Nucleotide_cyclase"/>
</dbReference>
<dbReference type="InterPro" id="IPR000160">
    <property type="entry name" value="GGDEF_dom"/>
</dbReference>
<dbReference type="SUPFAM" id="SSF55073">
    <property type="entry name" value="Nucleotide cyclase"/>
    <property type="match status" value="1"/>
</dbReference>
<dbReference type="InterPro" id="IPR001633">
    <property type="entry name" value="EAL_dom"/>
</dbReference>
<dbReference type="InterPro" id="IPR043128">
    <property type="entry name" value="Rev_trsase/Diguanyl_cyclase"/>
</dbReference>
<protein>
    <submittedName>
        <fullName evidence="3">Diguanylate cyclase (GGDEF) domain-containing protein</fullName>
    </submittedName>
</protein>
<evidence type="ECO:0000259" key="1">
    <source>
        <dbReference type="PROSITE" id="PS50883"/>
    </source>
</evidence>
<dbReference type="OrthoDB" id="9762141at2"/>
<dbReference type="SMART" id="SM00267">
    <property type="entry name" value="GGDEF"/>
    <property type="match status" value="1"/>
</dbReference>
<dbReference type="SUPFAM" id="SSF141868">
    <property type="entry name" value="EAL domain-like"/>
    <property type="match status" value="1"/>
</dbReference>
<dbReference type="Proteomes" id="UP000242850">
    <property type="component" value="Unassembled WGS sequence"/>
</dbReference>